<dbReference type="InterPro" id="IPR003399">
    <property type="entry name" value="Mce/MlaD"/>
</dbReference>
<dbReference type="InterPro" id="IPR005693">
    <property type="entry name" value="Mce"/>
</dbReference>
<gene>
    <name evidence="4" type="ORF">GCM10009710_33140</name>
</gene>
<evidence type="ECO:0000259" key="3">
    <source>
        <dbReference type="Pfam" id="PF11887"/>
    </source>
</evidence>
<proteinExistence type="predicted"/>
<feature type="region of interest" description="Disordered" evidence="1">
    <location>
        <begin position="361"/>
        <end position="405"/>
    </location>
</feature>
<evidence type="ECO:0000313" key="5">
    <source>
        <dbReference type="Proteomes" id="UP001501057"/>
    </source>
</evidence>
<protein>
    <submittedName>
        <fullName evidence="4">MCE family protein</fullName>
    </submittedName>
</protein>
<feature type="compositionally biased region" description="Polar residues" evidence="1">
    <location>
        <begin position="377"/>
        <end position="399"/>
    </location>
</feature>
<dbReference type="InterPro" id="IPR024516">
    <property type="entry name" value="Mce_C"/>
</dbReference>
<dbReference type="RefSeq" id="WP_344203645.1">
    <property type="nucleotide sequence ID" value="NZ_BAAAME010000005.1"/>
</dbReference>
<evidence type="ECO:0000256" key="1">
    <source>
        <dbReference type="SAM" id="MobiDB-lite"/>
    </source>
</evidence>
<feature type="domain" description="Mammalian cell entry C-terminal" evidence="3">
    <location>
        <begin position="112"/>
        <end position="290"/>
    </location>
</feature>
<dbReference type="InterPro" id="IPR052336">
    <property type="entry name" value="MlaD_Phospholipid_Transporter"/>
</dbReference>
<feature type="domain" description="Mce/MlaD" evidence="2">
    <location>
        <begin position="32"/>
        <end position="103"/>
    </location>
</feature>
<organism evidence="4 5">
    <name type="scientific">Aeromicrobium alkaliterrae</name>
    <dbReference type="NCBI Taxonomy" id="302168"/>
    <lineage>
        <taxon>Bacteria</taxon>
        <taxon>Bacillati</taxon>
        <taxon>Actinomycetota</taxon>
        <taxon>Actinomycetes</taxon>
        <taxon>Propionibacteriales</taxon>
        <taxon>Nocardioidaceae</taxon>
        <taxon>Aeromicrobium</taxon>
    </lineage>
</organism>
<evidence type="ECO:0000313" key="4">
    <source>
        <dbReference type="EMBL" id="GAA1750610.1"/>
    </source>
</evidence>
<dbReference type="Pfam" id="PF02470">
    <property type="entry name" value="MlaD"/>
    <property type="match status" value="1"/>
</dbReference>
<dbReference type="Pfam" id="PF11887">
    <property type="entry name" value="Mce4_CUP1"/>
    <property type="match status" value="1"/>
</dbReference>
<dbReference type="EMBL" id="BAAAME010000005">
    <property type="protein sequence ID" value="GAA1750610.1"/>
    <property type="molecule type" value="Genomic_DNA"/>
</dbReference>
<evidence type="ECO:0000259" key="2">
    <source>
        <dbReference type="Pfam" id="PF02470"/>
    </source>
</evidence>
<name>A0ABP4WBB3_9ACTN</name>
<reference evidence="5" key="1">
    <citation type="journal article" date="2019" name="Int. J. Syst. Evol. Microbiol.">
        <title>The Global Catalogue of Microorganisms (GCM) 10K type strain sequencing project: providing services to taxonomists for standard genome sequencing and annotation.</title>
        <authorList>
            <consortium name="The Broad Institute Genomics Platform"/>
            <consortium name="The Broad Institute Genome Sequencing Center for Infectious Disease"/>
            <person name="Wu L."/>
            <person name="Ma J."/>
        </authorList>
    </citation>
    <scope>NUCLEOTIDE SEQUENCE [LARGE SCALE GENOMIC DNA]</scope>
    <source>
        <strain evidence="5">JCM 13518</strain>
    </source>
</reference>
<sequence>MITAERIRTGVTVAVVATLVVATALVLQATGKQTITAYFTETKGIYVGDDVTVLGVPVGKVAEITPERDHVRVELEIDGDVKIPAEARAAIVSKSLVSVRSIVVGPAYEDGEVLADGGEIPISRTAVPVEFDEVKDELVRLTEALGPQGANSEGAASDLITATATFLDGQGGDIRTTIENLSIASTTLAENQGDLFGTVRNLDVFITALADSDQLVRDFETSIAGASSVLAENQTNISRALDEFATLTTTTKDFFEGNGEILAQTLTSLQSTTSLLAENRQSVADLLQVAPTALSNLHNIFDPRVPAITGELGITNFGDPAYLICGGLFALGGSTTDCRSAIAPLAQLLKISAPPVGVNPLSNSSVGPDGAVPAETAEQQGSTPVYLSPTRYSSTQSQARAADSDVVGQIEQMLRENE</sequence>
<dbReference type="Proteomes" id="UP001501057">
    <property type="component" value="Unassembled WGS sequence"/>
</dbReference>
<dbReference type="PANTHER" id="PTHR33371:SF4">
    <property type="entry name" value="INTERMEMBRANE PHOSPHOLIPID TRANSPORT SYSTEM BINDING PROTEIN MLAD"/>
    <property type="match status" value="1"/>
</dbReference>
<dbReference type="NCBIfam" id="TIGR00996">
    <property type="entry name" value="Mtu_fam_mce"/>
    <property type="match status" value="1"/>
</dbReference>
<keyword evidence="5" id="KW-1185">Reference proteome</keyword>
<comment type="caution">
    <text evidence="4">The sequence shown here is derived from an EMBL/GenBank/DDBJ whole genome shotgun (WGS) entry which is preliminary data.</text>
</comment>
<dbReference type="PANTHER" id="PTHR33371">
    <property type="entry name" value="INTERMEMBRANE PHOSPHOLIPID TRANSPORT SYSTEM BINDING PROTEIN MLAD-RELATED"/>
    <property type="match status" value="1"/>
</dbReference>
<accession>A0ABP4WBB3</accession>